<dbReference type="AlphaFoldDB" id="A0A8T2KBZ5"/>
<accession>A0A8T2KBZ5</accession>
<dbReference type="InterPro" id="IPR042779">
    <property type="entry name" value="MISP/MISP3-like"/>
</dbReference>
<proteinExistence type="predicted"/>
<comment type="caution">
    <text evidence="4">The sequence shown here is derived from an EMBL/GenBank/DDBJ whole genome shotgun (WGS) entry which is preliminary data.</text>
</comment>
<dbReference type="PANTHER" id="PTHR18839">
    <property type="entry name" value="MITOTIC INTERACTOR AND SUBSTRATE OF PLK1 MISP FAMILY MEMBER"/>
    <property type="match status" value="1"/>
</dbReference>
<dbReference type="PANTHER" id="PTHR18839:SF8">
    <property type="entry name" value="MITOTIC INTERACTOR AND SUBSTRATE OF PLK1 ISOFORM X1"/>
    <property type="match status" value="1"/>
</dbReference>
<gene>
    <name evidence="4" type="ORF">GDO86_001027</name>
</gene>
<dbReference type="Pfam" id="PF15304">
    <property type="entry name" value="AKAP2_C"/>
    <property type="match status" value="1"/>
</dbReference>
<evidence type="ECO:0000256" key="1">
    <source>
        <dbReference type="ARBA" id="ARBA00023054"/>
    </source>
</evidence>
<name>A0A8T2KBZ5_9PIPI</name>
<dbReference type="Proteomes" id="UP000812440">
    <property type="component" value="Chromosome 1"/>
</dbReference>
<keyword evidence="5" id="KW-1185">Reference proteome</keyword>
<feature type="compositionally biased region" description="Basic and acidic residues" evidence="2">
    <location>
        <begin position="525"/>
        <end position="540"/>
    </location>
</feature>
<reference evidence="4" key="1">
    <citation type="thesis" date="2020" institute="ProQuest LLC" country="789 East Eisenhower Parkway, Ann Arbor, MI, USA">
        <title>Comparative Genomics and Chromosome Evolution.</title>
        <authorList>
            <person name="Mudd A.B."/>
        </authorList>
    </citation>
    <scope>NUCLEOTIDE SEQUENCE</scope>
    <source>
        <strain evidence="4">Female2</strain>
        <tissue evidence="4">Blood</tissue>
    </source>
</reference>
<feature type="domain" description="A-kinase anchor protein 2 C-terminal" evidence="3">
    <location>
        <begin position="315"/>
        <end position="553"/>
    </location>
</feature>
<feature type="compositionally biased region" description="Polar residues" evidence="2">
    <location>
        <begin position="541"/>
        <end position="555"/>
    </location>
</feature>
<organism evidence="4 5">
    <name type="scientific">Hymenochirus boettgeri</name>
    <name type="common">Congo dwarf clawed frog</name>
    <dbReference type="NCBI Taxonomy" id="247094"/>
    <lineage>
        <taxon>Eukaryota</taxon>
        <taxon>Metazoa</taxon>
        <taxon>Chordata</taxon>
        <taxon>Craniata</taxon>
        <taxon>Vertebrata</taxon>
        <taxon>Euteleostomi</taxon>
        <taxon>Amphibia</taxon>
        <taxon>Batrachia</taxon>
        <taxon>Anura</taxon>
        <taxon>Pipoidea</taxon>
        <taxon>Pipidae</taxon>
        <taxon>Pipinae</taxon>
        <taxon>Hymenochirus</taxon>
    </lineage>
</organism>
<dbReference type="OrthoDB" id="9449914at2759"/>
<dbReference type="EMBL" id="JAACNH010000001">
    <property type="protein sequence ID" value="KAG8454649.1"/>
    <property type="molecule type" value="Genomic_DNA"/>
</dbReference>
<dbReference type="InterPro" id="IPR029304">
    <property type="entry name" value="AKAP2_C"/>
</dbReference>
<evidence type="ECO:0000313" key="4">
    <source>
        <dbReference type="EMBL" id="KAG8454649.1"/>
    </source>
</evidence>
<sequence length="642" mass="75077">MDRVTRSSIYSLPSANKLNDCSEELEQDCSLETQYSPMGENRKWNRDVWVPPPGRESRLYVVKEDKRFDIRAYRPEITPNRLFSDDEFDYELRPCSQEITPEKVIELEVQRKDIIRRQSQRRSLDVEELRNSQVEIESSISGTDSSKLECGPNTDQIDFEAARQQFVMLENKVKSLSLNPNLGPLSTHQSSQSVSRNKYNDQVQTEKEKACQQRNRGSSLNNVLNDIYADYENSKTDEKPKEIHNEMFYQRMDDESKKLLNPSNETPIEREIRLAMIREESLRKERGIQIDGENTDLVEISKNVVLPVQSNTPSQKKNKDRIRTTVFIQREIEKEAQRENDLKHEGKVAGLYDKGVAQELDELRKVFEQPDEIPVKPQHPISNVNIPTNTYSSEDGVNQEDFEFNEKIKWTALDSPQQYGVRTNWNPTITNNIRRYSLENTLDYKSPSKSIGAENEISAESHILHKEHFHIKPWKSHLHVKGNEEEKTKLWFESKQDSNPEIVYDVKRLKPSLSNVIVQEIKQSLERDRELQEQRQKRETSIQYISTDSRPSTPVNGYNQYGRQYTSSDVFSQESPAAQKNNSFCKSPSYTFPQEKIFKLKKYPRFFVSESDSNKLQKCGEEYWEGPHMDKYTALWLYNIKV</sequence>
<keyword evidence="1" id="KW-0175">Coiled coil</keyword>
<protein>
    <recommendedName>
        <fullName evidence="3">A-kinase anchor protein 2 C-terminal domain-containing protein</fullName>
    </recommendedName>
</protein>
<evidence type="ECO:0000259" key="3">
    <source>
        <dbReference type="Pfam" id="PF15304"/>
    </source>
</evidence>
<evidence type="ECO:0000313" key="5">
    <source>
        <dbReference type="Proteomes" id="UP000812440"/>
    </source>
</evidence>
<feature type="region of interest" description="Disordered" evidence="2">
    <location>
        <begin position="373"/>
        <end position="394"/>
    </location>
</feature>
<feature type="compositionally biased region" description="Polar residues" evidence="2">
    <location>
        <begin position="380"/>
        <end position="394"/>
    </location>
</feature>
<evidence type="ECO:0000256" key="2">
    <source>
        <dbReference type="SAM" id="MobiDB-lite"/>
    </source>
</evidence>
<feature type="region of interest" description="Disordered" evidence="2">
    <location>
        <begin position="525"/>
        <end position="555"/>
    </location>
</feature>